<dbReference type="Proteomes" id="UP000070257">
    <property type="component" value="Unassembled WGS sequence"/>
</dbReference>
<name>A0A656YVU3_9EURY</name>
<keyword evidence="4" id="KW-1185">Reference proteome</keyword>
<dbReference type="SUPFAM" id="SSF55785">
    <property type="entry name" value="PYP-like sensor domain (PAS domain)"/>
    <property type="match status" value="1"/>
</dbReference>
<dbReference type="Pfam" id="PF08448">
    <property type="entry name" value="PAS_4"/>
    <property type="match status" value="1"/>
</dbReference>
<dbReference type="PROSITE" id="PS50112">
    <property type="entry name" value="PAS"/>
    <property type="match status" value="1"/>
</dbReference>
<dbReference type="InterPro" id="IPR013656">
    <property type="entry name" value="PAS_4"/>
</dbReference>
<comment type="caution">
    <text evidence="3">The sequence shown here is derived from an EMBL/GenBank/DDBJ whole genome shotgun (WGS) entry which is preliminary data.</text>
</comment>
<reference evidence="3 4" key="1">
    <citation type="journal article" date="2016" name="Sci. Rep.">
        <title>Metabolic traits of an uncultured archaeal lineage -MSBL1- from brine pools of the Red Sea.</title>
        <authorList>
            <person name="Mwirichia R."/>
            <person name="Alam I."/>
            <person name="Rashid M."/>
            <person name="Vinu M."/>
            <person name="Ba-Alawi W."/>
            <person name="Anthony Kamau A."/>
            <person name="Kamanda Ngugi D."/>
            <person name="Goker M."/>
            <person name="Klenk H.P."/>
            <person name="Bajic V."/>
            <person name="Stingl U."/>
        </authorList>
    </citation>
    <scope>NUCLEOTIDE SEQUENCE [LARGE SCALE GENOMIC DNA]</scope>
    <source>
        <strain evidence="3">SCGC-AAA259J03</strain>
    </source>
</reference>
<dbReference type="SMART" id="SM00091">
    <property type="entry name" value="PAS"/>
    <property type="match status" value="1"/>
</dbReference>
<proteinExistence type="predicted"/>
<evidence type="ECO:0000313" key="4">
    <source>
        <dbReference type="Proteomes" id="UP000070257"/>
    </source>
</evidence>
<dbReference type="InterPro" id="IPR035965">
    <property type="entry name" value="PAS-like_dom_sf"/>
</dbReference>
<dbReference type="NCBIfam" id="TIGR00229">
    <property type="entry name" value="sensory_box"/>
    <property type="match status" value="1"/>
</dbReference>
<accession>A0A656YVU3</accession>
<dbReference type="InterPro" id="IPR000014">
    <property type="entry name" value="PAS"/>
</dbReference>
<dbReference type="EMBL" id="LHXT01000067">
    <property type="protein sequence ID" value="KXA97081.1"/>
    <property type="molecule type" value="Genomic_DNA"/>
</dbReference>
<organism evidence="3 4">
    <name type="scientific">candidate division MSBL1 archaeon SCGC-AAA259J03</name>
    <dbReference type="NCBI Taxonomy" id="1698269"/>
    <lineage>
        <taxon>Archaea</taxon>
        <taxon>Methanobacteriati</taxon>
        <taxon>Methanobacteriota</taxon>
        <taxon>candidate division MSBL1</taxon>
    </lineage>
</organism>
<gene>
    <name evidence="3" type="ORF">AKJ39_03755</name>
</gene>
<feature type="compositionally biased region" description="Basic and acidic residues" evidence="1">
    <location>
        <begin position="81"/>
        <end position="108"/>
    </location>
</feature>
<dbReference type="Gene3D" id="3.30.450.20">
    <property type="entry name" value="PAS domain"/>
    <property type="match status" value="1"/>
</dbReference>
<feature type="non-terminal residue" evidence="3">
    <location>
        <position position="129"/>
    </location>
</feature>
<protein>
    <recommendedName>
        <fullName evidence="2">PAS domain-containing protein</fullName>
    </recommendedName>
</protein>
<evidence type="ECO:0000256" key="1">
    <source>
        <dbReference type="SAM" id="MobiDB-lite"/>
    </source>
</evidence>
<feature type="domain" description="PAS" evidence="2">
    <location>
        <begin position="22"/>
        <end position="92"/>
    </location>
</feature>
<feature type="region of interest" description="Disordered" evidence="1">
    <location>
        <begin position="72"/>
        <end position="129"/>
    </location>
</feature>
<evidence type="ECO:0000259" key="2">
    <source>
        <dbReference type="PROSITE" id="PS50112"/>
    </source>
</evidence>
<sequence length="129" mass="14696">MLAEAVVQEVEHKKTELEKAKVEAELSSLVKGSEDPIYIVDGDCRFVFANEEELERHGLEREEMMGERFHDLHSGEGSLEFEEKVEKVLESGEPERQKAVKEEGENHYVRTLSPVENPETGEVDRVSVI</sequence>
<evidence type="ECO:0000313" key="3">
    <source>
        <dbReference type="EMBL" id="KXA97081.1"/>
    </source>
</evidence>
<dbReference type="AlphaFoldDB" id="A0A656YVU3"/>
<dbReference type="CDD" id="cd00130">
    <property type="entry name" value="PAS"/>
    <property type="match status" value="1"/>
</dbReference>